<evidence type="ECO:0000313" key="2">
    <source>
        <dbReference type="Proteomes" id="UP000190667"/>
    </source>
</evidence>
<organism evidence="1 2">
    <name type="scientific">Izhakiella australiensis</name>
    <dbReference type="NCBI Taxonomy" id="1926881"/>
    <lineage>
        <taxon>Bacteria</taxon>
        <taxon>Pseudomonadati</taxon>
        <taxon>Pseudomonadota</taxon>
        <taxon>Gammaproteobacteria</taxon>
        <taxon>Enterobacterales</taxon>
        <taxon>Erwiniaceae</taxon>
        <taxon>Izhakiella</taxon>
    </lineage>
</organism>
<gene>
    <name evidence="1" type="ORF">BTJ39_12670</name>
</gene>
<reference evidence="1 2" key="1">
    <citation type="submission" date="2016-12" db="EMBL/GenBank/DDBJ databases">
        <title>Izhakiella australiana sp. nov. of genus Izhakiella isolated from Australian desert.</title>
        <authorList>
            <person name="Ji M."/>
        </authorList>
    </citation>
    <scope>NUCLEOTIDE SEQUENCE [LARGE SCALE GENOMIC DNA]</scope>
    <source>
        <strain evidence="1 2">D4N98</strain>
    </source>
</reference>
<protein>
    <submittedName>
        <fullName evidence="1">Uncharacterized protein</fullName>
    </submittedName>
</protein>
<dbReference type="AlphaFoldDB" id="A0A1S8YL83"/>
<accession>A0A1S8YL83</accession>
<dbReference type="EMBL" id="MRUL01000008">
    <property type="protein sequence ID" value="OON39506.1"/>
    <property type="molecule type" value="Genomic_DNA"/>
</dbReference>
<dbReference type="Proteomes" id="UP000190667">
    <property type="component" value="Unassembled WGS sequence"/>
</dbReference>
<evidence type="ECO:0000313" key="1">
    <source>
        <dbReference type="EMBL" id="OON39506.1"/>
    </source>
</evidence>
<dbReference type="RefSeq" id="WP_078003071.1">
    <property type="nucleotide sequence ID" value="NZ_MRUL01000008.1"/>
</dbReference>
<proteinExistence type="predicted"/>
<comment type="caution">
    <text evidence="1">The sequence shown here is derived from an EMBL/GenBank/DDBJ whole genome shotgun (WGS) entry which is preliminary data.</text>
</comment>
<name>A0A1S8YL83_9GAMM</name>
<keyword evidence="2" id="KW-1185">Reference proteome</keyword>
<dbReference type="STRING" id="1926881.BTJ39_12670"/>
<sequence length="99" mass="10846">MTPDFLAVSAWLRHSLVASASLTGRSRCVPDAALTFAASLRLTLAGFIHSAQKSQATQVCGKRHPILIDNGVEADLLMFICGGLRMHVLFHLWWNIPFA</sequence>